<dbReference type="PROSITE" id="PS51296">
    <property type="entry name" value="RIESKE"/>
    <property type="match status" value="1"/>
</dbReference>
<dbReference type="RefSeq" id="WP_037233406.1">
    <property type="nucleotide sequence ID" value="NZ_JAEMUK010000008.1"/>
</dbReference>
<proteinExistence type="predicted"/>
<dbReference type="GO" id="GO:0046872">
    <property type="term" value="F:metal ion binding"/>
    <property type="evidence" value="ECO:0007669"/>
    <property type="project" value="UniProtKB-KW"/>
</dbReference>
<evidence type="ECO:0000256" key="4">
    <source>
        <dbReference type="ARBA" id="ARBA00023014"/>
    </source>
</evidence>
<comment type="caution">
    <text evidence="6">The sequence shown here is derived from an EMBL/GenBank/DDBJ whole genome shotgun (WGS) entry which is preliminary data.</text>
</comment>
<dbReference type="PANTHER" id="PTHR40261:SF1">
    <property type="entry name" value="RIESKE DOMAIN-CONTAINING PROTEIN"/>
    <property type="match status" value="1"/>
</dbReference>
<evidence type="ECO:0000313" key="6">
    <source>
        <dbReference type="EMBL" id="MBJ7542701.1"/>
    </source>
</evidence>
<dbReference type="EMBL" id="JAEMUK010000008">
    <property type="protein sequence ID" value="MBJ7542701.1"/>
    <property type="molecule type" value="Genomic_DNA"/>
</dbReference>
<dbReference type="AlphaFoldDB" id="A0A8I1GF52"/>
<accession>A0A8I1GF52</accession>
<evidence type="ECO:0000256" key="3">
    <source>
        <dbReference type="ARBA" id="ARBA00023004"/>
    </source>
</evidence>
<evidence type="ECO:0000259" key="5">
    <source>
        <dbReference type="PROSITE" id="PS51296"/>
    </source>
</evidence>
<protein>
    <submittedName>
        <fullName evidence="6">Rieske 2Fe-2S domain-containing protein</fullName>
    </submittedName>
</protein>
<sequence>MTVAYAICSVSDIPNRRGRGFELVRVVDGAEKPWPIFVVRWDKQVFAYVNRCPHNNVNLDWETNQFFEPGTKNIVCGKHGSLFELASGKCFDGPCVGKDLEPVSVCVLDGDICVVGVQLAELPDEDDGEAAHGASPPSP</sequence>
<gene>
    <name evidence="6" type="ORF">JDN41_03925</name>
</gene>
<dbReference type="SUPFAM" id="SSF50022">
    <property type="entry name" value="ISP domain"/>
    <property type="match status" value="1"/>
</dbReference>
<keyword evidence="1" id="KW-0001">2Fe-2S</keyword>
<name>A0A8I1GF52_9HYPH</name>
<dbReference type="GO" id="GO:0051537">
    <property type="term" value="F:2 iron, 2 sulfur cluster binding"/>
    <property type="evidence" value="ECO:0007669"/>
    <property type="project" value="UniProtKB-KW"/>
</dbReference>
<dbReference type="Gene3D" id="2.102.10.10">
    <property type="entry name" value="Rieske [2Fe-2S] iron-sulphur domain"/>
    <property type="match status" value="1"/>
</dbReference>
<keyword evidence="2" id="KW-0479">Metal-binding</keyword>
<reference evidence="6 7" key="1">
    <citation type="submission" date="2020-12" db="EMBL/GenBank/DDBJ databases">
        <title>Revised draft genomes of Rhodomicrobium vannielii ATCC 17100 and Rhodomicrobium udaipurense JA643.</title>
        <authorList>
            <person name="Conners E.M."/>
            <person name="Davenport E.J."/>
            <person name="Bose A."/>
        </authorList>
    </citation>
    <scope>NUCLEOTIDE SEQUENCE [LARGE SCALE GENOMIC DNA]</scope>
    <source>
        <strain evidence="6 7">JA643</strain>
    </source>
</reference>
<organism evidence="6 7">
    <name type="scientific">Rhodomicrobium udaipurense</name>
    <dbReference type="NCBI Taxonomy" id="1202716"/>
    <lineage>
        <taxon>Bacteria</taxon>
        <taxon>Pseudomonadati</taxon>
        <taxon>Pseudomonadota</taxon>
        <taxon>Alphaproteobacteria</taxon>
        <taxon>Hyphomicrobiales</taxon>
        <taxon>Hyphomicrobiaceae</taxon>
        <taxon>Rhodomicrobium</taxon>
    </lineage>
</organism>
<feature type="domain" description="Rieske" evidence="5">
    <location>
        <begin position="5"/>
        <end position="114"/>
    </location>
</feature>
<keyword evidence="4" id="KW-0411">Iron-sulfur</keyword>
<dbReference type="InterPro" id="IPR036922">
    <property type="entry name" value="Rieske_2Fe-2S_sf"/>
</dbReference>
<evidence type="ECO:0000256" key="2">
    <source>
        <dbReference type="ARBA" id="ARBA00022723"/>
    </source>
</evidence>
<evidence type="ECO:0000256" key="1">
    <source>
        <dbReference type="ARBA" id="ARBA00022714"/>
    </source>
</evidence>
<keyword evidence="7" id="KW-1185">Reference proteome</keyword>
<dbReference type="PANTHER" id="PTHR40261">
    <property type="match status" value="1"/>
</dbReference>
<dbReference type="Pfam" id="PF00355">
    <property type="entry name" value="Rieske"/>
    <property type="match status" value="1"/>
</dbReference>
<evidence type="ECO:0000313" key="7">
    <source>
        <dbReference type="Proteomes" id="UP000623250"/>
    </source>
</evidence>
<dbReference type="InterPro" id="IPR017941">
    <property type="entry name" value="Rieske_2Fe-2S"/>
</dbReference>
<dbReference type="CDD" id="cd03467">
    <property type="entry name" value="Rieske"/>
    <property type="match status" value="1"/>
</dbReference>
<keyword evidence="3" id="KW-0408">Iron</keyword>
<dbReference type="Proteomes" id="UP000623250">
    <property type="component" value="Unassembled WGS sequence"/>
</dbReference>